<evidence type="ECO:0000313" key="2">
    <source>
        <dbReference type="Proteomes" id="UP001177670"/>
    </source>
</evidence>
<name>A0AA40KRM6_9HYME</name>
<evidence type="ECO:0000313" key="1">
    <source>
        <dbReference type="EMBL" id="KAK1130271.1"/>
    </source>
</evidence>
<proteinExistence type="predicted"/>
<comment type="caution">
    <text evidence="1">The sequence shown here is derived from an EMBL/GenBank/DDBJ whole genome shotgun (WGS) entry which is preliminary data.</text>
</comment>
<dbReference type="AlphaFoldDB" id="A0AA40KRM6"/>
<organism evidence="1 2">
    <name type="scientific">Melipona bicolor</name>
    <dbReference type="NCBI Taxonomy" id="60889"/>
    <lineage>
        <taxon>Eukaryota</taxon>
        <taxon>Metazoa</taxon>
        <taxon>Ecdysozoa</taxon>
        <taxon>Arthropoda</taxon>
        <taxon>Hexapoda</taxon>
        <taxon>Insecta</taxon>
        <taxon>Pterygota</taxon>
        <taxon>Neoptera</taxon>
        <taxon>Endopterygota</taxon>
        <taxon>Hymenoptera</taxon>
        <taxon>Apocrita</taxon>
        <taxon>Aculeata</taxon>
        <taxon>Apoidea</taxon>
        <taxon>Anthophila</taxon>
        <taxon>Apidae</taxon>
        <taxon>Melipona</taxon>
    </lineage>
</organism>
<sequence length="239" mass="27571">MDDTTLPDIMELGNDSNDILTDNHTEKSWNEIWKVWKKGSLKGERNEKAPSNILTVPFDPWSGKRAKGYSRANVDLQGKGTKLVHDSYDLDAFADGFNNVKRIKARGNIFNSWGGKRAEKLNDRDPFSSLTKSPGNFRLLEKDGLVGRNGGKYDDEKLTIQTKNWLPIVCNTWEKKYDCWHCRGNDKKAEQHYKKPKGWGPWFGKRSLKAYIFRLGNEYFAVPTYSIKDDSFSPFRKHN</sequence>
<gene>
    <name evidence="1" type="ORF">K0M31_018409</name>
</gene>
<dbReference type="Proteomes" id="UP001177670">
    <property type="component" value="Unassembled WGS sequence"/>
</dbReference>
<keyword evidence="2" id="KW-1185">Reference proteome</keyword>
<dbReference type="EMBL" id="JAHYIQ010000007">
    <property type="protein sequence ID" value="KAK1130271.1"/>
    <property type="molecule type" value="Genomic_DNA"/>
</dbReference>
<protein>
    <submittedName>
        <fullName evidence="1">Uncharacterized protein</fullName>
    </submittedName>
</protein>
<reference evidence="1" key="1">
    <citation type="submission" date="2021-10" db="EMBL/GenBank/DDBJ databases">
        <title>Melipona bicolor Genome sequencing and assembly.</title>
        <authorList>
            <person name="Araujo N.S."/>
            <person name="Arias M.C."/>
        </authorList>
    </citation>
    <scope>NUCLEOTIDE SEQUENCE</scope>
    <source>
        <strain evidence="1">USP_2M_L1-L4_2017</strain>
        <tissue evidence="1">Whole body</tissue>
    </source>
</reference>
<accession>A0AA40KRM6</accession>